<evidence type="ECO:0000256" key="1">
    <source>
        <dbReference type="SAM" id="SignalP"/>
    </source>
</evidence>
<dbReference type="Proteomes" id="UP000229901">
    <property type="component" value="Unassembled WGS sequence"/>
</dbReference>
<feature type="signal peptide" evidence="1">
    <location>
        <begin position="1"/>
        <end position="19"/>
    </location>
</feature>
<name>A0A2H0V5F4_9BACT</name>
<dbReference type="Gene3D" id="2.160.20.50">
    <property type="entry name" value="Insect antifreeze protein"/>
    <property type="match status" value="1"/>
</dbReference>
<organism evidence="2 3">
    <name type="scientific">Candidatus Falkowbacteria bacterium CG10_big_fil_rev_8_21_14_0_10_39_11</name>
    <dbReference type="NCBI Taxonomy" id="1974565"/>
    <lineage>
        <taxon>Bacteria</taxon>
        <taxon>Candidatus Falkowiibacteriota</taxon>
    </lineage>
</organism>
<dbReference type="AlphaFoldDB" id="A0A2H0V5F4"/>
<gene>
    <name evidence="2" type="ORF">COT97_01895</name>
</gene>
<feature type="chain" id="PRO_5013890543" description="Dickkopf N-terminal cysteine-rich domain-containing protein" evidence="1">
    <location>
        <begin position="20"/>
        <end position="160"/>
    </location>
</feature>
<sequence length="160" mass="18882">MRTLLSLVLVLMVSGIWGCFDNCRDNNDCPAKMKCDREYGQCYVPYKCLRDQNCPRDYFCDNDGHCYPYETYHSDPAGCYEDNDCMDDMYCATDRLCYRVDSWKQTCIENRDCPRAVYHMYCDKSRGQCYPNQKCSRDENCPPGMYCETDGEYQGKCEYF</sequence>
<proteinExistence type="predicted"/>
<accession>A0A2H0V5F4</accession>
<comment type="caution">
    <text evidence="2">The sequence shown here is derived from an EMBL/GenBank/DDBJ whole genome shotgun (WGS) entry which is preliminary data.</text>
</comment>
<dbReference type="EMBL" id="PFAP01000009">
    <property type="protein sequence ID" value="PIR94344.1"/>
    <property type="molecule type" value="Genomic_DNA"/>
</dbReference>
<evidence type="ECO:0000313" key="2">
    <source>
        <dbReference type="EMBL" id="PIR94344.1"/>
    </source>
</evidence>
<reference evidence="3" key="1">
    <citation type="submission" date="2017-09" db="EMBL/GenBank/DDBJ databases">
        <title>Depth-based differentiation of microbial function through sediment-hosted aquifers and enrichment of novel symbionts in the deep terrestrial subsurface.</title>
        <authorList>
            <person name="Probst A.J."/>
            <person name="Ladd B."/>
            <person name="Jarett J.K."/>
            <person name="Geller-Mcgrath D.E."/>
            <person name="Sieber C.M.K."/>
            <person name="Emerson J.B."/>
            <person name="Anantharaman K."/>
            <person name="Thomas B.C."/>
            <person name="Malmstrom R."/>
            <person name="Stieglmeier M."/>
            <person name="Klingl A."/>
            <person name="Woyke T."/>
            <person name="Ryan C.M."/>
            <person name="Banfield J.F."/>
        </authorList>
    </citation>
    <scope>NUCLEOTIDE SEQUENCE [LARGE SCALE GENOMIC DNA]</scope>
</reference>
<evidence type="ECO:0008006" key="4">
    <source>
        <dbReference type="Google" id="ProtNLM"/>
    </source>
</evidence>
<keyword evidence="1" id="KW-0732">Signal</keyword>
<protein>
    <recommendedName>
        <fullName evidence="4">Dickkopf N-terminal cysteine-rich domain-containing protein</fullName>
    </recommendedName>
</protein>
<evidence type="ECO:0000313" key="3">
    <source>
        <dbReference type="Proteomes" id="UP000229901"/>
    </source>
</evidence>